<accession>A0A843YQS4</accession>
<keyword evidence="2" id="KW-1185">Reference proteome</keyword>
<dbReference type="OrthoDB" id="8910501at2"/>
<evidence type="ECO:0008006" key="3">
    <source>
        <dbReference type="Google" id="ProtNLM"/>
    </source>
</evidence>
<dbReference type="EMBL" id="WINI01000008">
    <property type="protein sequence ID" value="MQR02119.1"/>
    <property type="molecule type" value="Genomic_DNA"/>
</dbReference>
<name>A0A843YQS4_9BURK</name>
<evidence type="ECO:0000313" key="1">
    <source>
        <dbReference type="EMBL" id="MQR02119.1"/>
    </source>
</evidence>
<dbReference type="RefSeq" id="WP_153235744.1">
    <property type="nucleotide sequence ID" value="NZ_WINI01000008.1"/>
</dbReference>
<sequence length="102" mass="11079">MTTTASVIPSLWLTANEIDDLCDGLRRNHDRLAFLKSLGLSVKEKPNGHPLLLRSNVEIVLGGVASQKTGRSRQPGEAVPDRAALVEHLKAKNGKKEKKQSA</sequence>
<gene>
    <name evidence="1" type="ORF">GEV47_15695</name>
</gene>
<organism evidence="1 2">
    <name type="scientific">Glaciimonas soli</name>
    <dbReference type="NCBI Taxonomy" id="2590999"/>
    <lineage>
        <taxon>Bacteria</taxon>
        <taxon>Pseudomonadati</taxon>
        <taxon>Pseudomonadota</taxon>
        <taxon>Betaproteobacteria</taxon>
        <taxon>Burkholderiales</taxon>
        <taxon>Oxalobacteraceae</taxon>
        <taxon>Glaciimonas</taxon>
    </lineage>
</organism>
<reference evidence="1 2" key="1">
    <citation type="submission" date="2019-10" db="EMBL/GenBank/DDBJ databases">
        <title>Glaciimonas soli sp. nov., a psychrophilic bacterium isolated from the forest soil of a high elevation mountain in Taiwan.</title>
        <authorList>
            <person name="Wang L.-T."/>
            <person name="Shieh W.Y."/>
        </authorList>
    </citation>
    <scope>NUCLEOTIDE SEQUENCE [LARGE SCALE GENOMIC DNA]</scope>
    <source>
        <strain evidence="1 2">GS1</strain>
    </source>
</reference>
<protein>
    <recommendedName>
        <fullName evidence="3">DUF4224 domain-containing protein</fullName>
    </recommendedName>
</protein>
<proteinExistence type="predicted"/>
<comment type="caution">
    <text evidence="1">The sequence shown here is derived from an EMBL/GenBank/DDBJ whole genome shotgun (WGS) entry which is preliminary data.</text>
</comment>
<evidence type="ECO:0000313" key="2">
    <source>
        <dbReference type="Proteomes" id="UP000451565"/>
    </source>
</evidence>
<dbReference type="Proteomes" id="UP000451565">
    <property type="component" value="Unassembled WGS sequence"/>
</dbReference>
<dbReference type="AlphaFoldDB" id="A0A843YQS4"/>